<dbReference type="PRINTS" id="PR01300">
    <property type="entry name" value="PYOCINKILLER"/>
</dbReference>
<dbReference type="SUPFAM" id="SSF81901">
    <property type="entry name" value="HCP-like"/>
    <property type="match status" value="1"/>
</dbReference>
<feature type="signal peptide" evidence="8">
    <location>
        <begin position="1"/>
        <end position="19"/>
    </location>
</feature>
<proteinExistence type="inferred from homology"/>
<sequence>MQRKALIILGLLFSFSCVANDVDLYTKRAEQGDAKAQYNLGVLYTFGEGVLQNDKEAVRWYQKGAEQGDGYAQFNLAAMYGNGRGVPRNVNIGYAWTILAVYHGYDYDLNQYPYSVDKAKAALRSCEQSPNAKAFAALTKTLIPSQIADKLRGKEFSNFDDFRRAFWKEVSKDPTLAGQFNLSNIKRMKDGKAPRARFKDTVGGRRSFELHHVKEIQHGGDVYNVDNIRVNTPRNHINIHKGKR</sequence>
<dbReference type="Gene3D" id="1.25.40.10">
    <property type="entry name" value="Tetratricopeptide repeat domain"/>
    <property type="match status" value="1"/>
</dbReference>
<dbReference type="Proteomes" id="UP000198854">
    <property type="component" value="Unassembled WGS sequence"/>
</dbReference>
<dbReference type="InterPro" id="IPR037146">
    <property type="entry name" value="Colicin/pyocin_DNase_dom_sf"/>
</dbReference>
<dbReference type="InterPro" id="IPR006597">
    <property type="entry name" value="Sel1-like"/>
</dbReference>
<keyword evidence="4" id="KW-0255">Endonuclease</keyword>
<name>A0A1G8FEJ5_9VIBR</name>
<evidence type="ECO:0000256" key="7">
    <source>
        <dbReference type="ARBA" id="ARBA00023048"/>
    </source>
</evidence>
<gene>
    <name evidence="9" type="ORF">SAMN04488136_13024</name>
</gene>
<dbReference type="AlphaFoldDB" id="A0A1G8FEJ5"/>
<evidence type="ECO:0000313" key="9">
    <source>
        <dbReference type="EMBL" id="SDH80604.1"/>
    </source>
</evidence>
<dbReference type="Gene3D" id="3.90.540.10">
    <property type="entry name" value="Colicin/pyocin, DNase domain"/>
    <property type="match status" value="1"/>
</dbReference>
<dbReference type="GO" id="GO:0042742">
    <property type="term" value="P:defense response to bacterium"/>
    <property type="evidence" value="ECO:0007669"/>
    <property type="project" value="UniProtKB-KW"/>
</dbReference>
<reference evidence="9 10" key="1">
    <citation type="submission" date="2016-10" db="EMBL/GenBank/DDBJ databases">
        <authorList>
            <person name="de Groot N.N."/>
        </authorList>
    </citation>
    <scope>NUCLEOTIDE SEQUENCE [LARGE SCALE GENOMIC DNA]</scope>
    <source>
        <strain evidence="9 10">CGMCC 1.10228</strain>
    </source>
</reference>
<dbReference type="PANTHER" id="PTHR11102:SF160">
    <property type="entry name" value="ERAD-ASSOCIATED E3 UBIQUITIN-PROTEIN LIGASE COMPONENT HRD3"/>
    <property type="match status" value="1"/>
</dbReference>
<dbReference type="InterPro" id="IPR003060">
    <property type="entry name" value="Pyocin_killer"/>
</dbReference>
<accession>A0A1G8FEJ5</accession>
<evidence type="ECO:0000256" key="8">
    <source>
        <dbReference type="SAM" id="SignalP"/>
    </source>
</evidence>
<dbReference type="GO" id="GO:0004519">
    <property type="term" value="F:endonuclease activity"/>
    <property type="evidence" value="ECO:0007669"/>
    <property type="project" value="UniProtKB-KW"/>
</dbReference>
<keyword evidence="5" id="KW-0378">Hydrolase</keyword>
<dbReference type="EMBL" id="FNDD01000030">
    <property type="protein sequence ID" value="SDH80604.1"/>
    <property type="molecule type" value="Genomic_DNA"/>
</dbReference>
<evidence type="ECO:0000256" key="6">
    <source>
        <dbReference type="ARBA" id="ARBA00023022"/>
    </source>
</evidence>
<dbReference type="GO" id="GO:0005102">
    <property type="term" value="F:signaling receptor binding"/>
    <property type="evidence" value="ECO:0007669"/>
    <property type="project" value="InterPro"/>
</dbReference>
<evidence type="ECO:0000256" key="3">
    <source>
        <dbReference type="ARBA" id="ARBA00022722"/>
    </source>
</evidence>
<organism evidence="9 10">
    <name type="scientific">Vibrio xiamenensis</name>
    <dbReference type="NCBI Taxonomy" id="861298"/>
    <lineage>
        <taxon>Bacteria</taxon>
        <taxon>Pseudomonadati</taxon>
        <taxon>Pseudomonadota</taxon>
        <taxon>Gammaproteobacteria</taxon>
        <taxon>Vibrionales</taxon>
        <taxon>Vibrionaceae</taxon>
        <taxon>Vibrio</taxon>
    </lineage>
</organism>
<evidence type="ECO:0000256" key="4">
    <source>
        <dbReference type="ARBA" id="ARBA00022759"/>
    </source>
</evidence>
<keyword evidence="3" id="KW-0540">Nuclease</keyword>
<dbReference type="PANTHER" id="PTHR11102">
    <property type="entry name" value="SEL-1-LIKE PROTEIN"/>
    <property type="match status" value="1"/>
</dbReference>
<keyword evidence="7" id="KW-0078">Bacteriocin</keyword>
<protein>
    <submittedName>
        <fullName evidence="9">Sel1 repeat-containing protein</fullName>
    </submittedName>
</protein>
<dbReference type="InterPro" id="IPR050767">
    <property type="entry name" value="Sel1_AlgK"/>
</dbReference>
<dbReference type="GO" id="GO:0019835">
    <property type="term" value="P:cytolysis"/>
    <property type="evidence" value="ECO:0007669"/>
    <property type="project" value="InterPro"/>
</dbReference>
<dbReference type="CDD" id="cd00085">
    <property type="entry name" value="HNHc"/>
    <property type="match status" value="1"/>
</dbReference>
<dbReference type="PROSITE" id="PS51257">
    <property type="entry name" value="PROKAR_LIPOPROTEIN"/>
    <property type="match status" value="1"/>
</dbReference>
<dbReference type="STRING" id="861298.SAMN04488136_13024"/>
<dbReference type="SMART" id="SM00671">
    <property type="entry name" value="SEL1"/>
    <property type="match status" value="2"/>
</dbReference>
<keyword evidence="6" id="KW-0044">Antibiotic</keyword>
<feature type="chain" id="PRO_5011517959" evidence="8">
    <location>
        <begin position="20"/>
        <end position="244"/>
    </location>
</feature>
<dbReference type="GO" id="GO:0031640">
    <property type="term" value="P:killing of cells of another organism"/>
    <property type="evidence" value="ECO:0007669"/>
    <property type="project" value="UniProtKB-KW"/>
</dbReference>
<keyword evidence="10" id="KW-1185">Reference proteome</keyword>
<dbReference type="SUPFAM" id="SSF54060">
    <property type="entry name" value="His-Me finger endonucleases"/>
    <property type="match status" value="1"/>
</dbReference>
<dbReference type="InterPro" id="IPR011990">
    <property type="entry name" value="TPR-like_helical_dom_sf"/>
</dbReference>
<dbReference type="Pfam" id="PF21431">
    <property type="entry name" value="Col-Pyo_DNase"/>
    <property type="match status" value="1"/>
</dbReference>
<evidence type="ECO:0000256" key="2">
    <source>
        <dbReference type="ARBA" id="ARBA00022529"/>
    </source>
</evidence>
<dbReference type="GO" id="GO:0016787">
    <property type="term" value="F:hydrolase activity"/>
    <property type="evidence" value="ECO:0007669"/>
    <property type="project" value="UniProtKB-KW"/>
</dbReference>
<keyword evidence="8" id="KW-0732">Signal</keyword>
<evidence type="ECO:0000313" key="10">
    <source>
        <dbReference type="Proteomes" id="UP000198854"/>
    </source>
</evidence>
<comment type="similarity">
    <text evidence="1">Belongs to the colicin/pyosin nuclease family.</text>
</comment>
<evidence type="ECO:0000256" key="5">
    <source>
        <dbReference type="ARBA" id="ARBA00022801"/>
    </source>
</evidence>
<keyword evidence="2" id="KW-0929">Antimicrobial</keyword>
<dbReference type="Pfam" id="PF08238">
    <property type="entry name" value="Sel1"/>
    <property type="match status" value="2"/>
</dbReference>
<dbReference type="InterPro" id="IPR003615">
    <property type="entry name" value="HNH_nuc"/>
</dbReference>
<dbReference type="InterPro" id="IPR044925">
    <property type="entry name" value="His-Me_finger_sf"/>
</dbReference>
<dbReference type="OrthoDB" id="5815268at2"/>
<evidence type="ECO:0000256" key="1">
    <source>
        <dbReference type="ARBA" id="ARBA00006811"/>
    </source>
</evidence>